<reference evidence="2" key="1">
    <citation type="submission" date="2019-12" db="EMBL/GenBank/DDBJ databases">
        <title>An insight into the sialome of adult female Ixodes ricinus ticks feeding for 6 days.</title>
        <authorList>
            <person name="Perner J."/>
            <person name="Ribeiro J.M.C."/>
        </authorList>
    </citation>
    <scope>NUCLEOTIDE SEQUENCE</scope>
    <source>
        <strain evidence="2">Semi-engorged</strain>
        <tissue evidence="2">Salivary glands</tissue>
    </source>
</reference>
<dbReference type="AlphaFoldDB" id="A0A6B0UPS2"/>
<evidence type="ECO:0000313" key="2">
    <source>
        <dbReference type="EMBL" id="MXU91491.1"/>
    </source>
</evidence>
<feature type="chain" id="PRO_5025333882" evidence="1">
    <location>
        <begin position="30"/>
        <end position="123"/>
    </location>
</feature>
<proteinExistence type="predicted"/>
<feature type="signal peptide" evidence="1">
    <location>
        <begin position="1"/>
        <end position="29"/>
    </location>
</feature>
<accession>A0A6B0UPS2</accession>
<organism evidence="2">
    <name type="scientific">Ixodes ricinus</name>
    <name type="common">Common tick</name>
    <name type="synonym">Acarus ricinus</name>
    <dbReference type="NCBI Taxonomy" id="34613"/>
    <lineage>
        <taxon>Eukaryota</taxon>
        <taxon>Metazoa</taxon>
        <taxon>Ecdysozoa</taxon>
        <taxon>Arthropoda</taxon>
        <taxon>Chelicerata</taxon>
        <taxon>Arachnida</taxon>
        <taxon>Acari</taxon>
        <taxon>Parasitiformes</taxon>
        <taxon>Ixodida</taxon>
        <taxon>Ixodoidea</taxon>
        <taxon>Ixodidae</taxon>
        <taxon>Ixodinae</taxon>
        <taxon>Ixodes</taxon>
    </lineage>
</organism>
<dbReference type="EMBL" id="GIFC01009408">
    <property type="protein sequence ID" value="MXU91491.1"/>
    <property type="molecule type" value="Transcribed_RNA"/>
</dbReference>
<keyword evidence="1" id="KW-0732">Signal</keyword>
<evidence type="ECO:0000256" key="1">
    <source>
        <dbReference type="SAM" id="SignalP"/>
    </source>
</evidence>
<name>A0A6B0UPS2_IXORI</name>
<protein>
    <submittedName>
        <fullName evidence="2">Putative secreted protein</fullName>
    </submittedName>
</protein>
<sequence>MSVRPSVRPPVRPSVWRPVLVLLLVSSRAHVLPCILQRPKFSVVEGRVVFRVFYGHFSRPVKIRRPFLVLRPGLNRGDKCKQQCVLGTHCQRVLSTFTSVSRSTEHCLSGKRSAHFFFLLLLF</sequence>